<dbReference type="PROSITE" id="PS51760">
    <property type="entry name" value="GH10_2"/>
    <property type="match status" value="1"/>
</dbReference>
<dbReference type="InterPro" id="IPR010502">
    <property type="entry name" value="Carb-bd_dom_fam9"/>
</dbReference>
<evidence type="ECO:0000313" key="9">
    <source>
        <dbReference type="EMBL" id="OPJ54941.1"/>
    </source>
</evidence>
<keyword evidence="5 7" id="KW-0326">Glycosidase</keyword>
<dbReference type="SUPFAM" id="SSF49344">
    <property type="entry name" value="CBD9-like"/>
    <property type="match status" value="2"/>
</dbReference>
<dbReference type="CDD" id="cd00005">
    <property type="entry name" value="CBM9_like_1"/>
    <property type="match status" value="1"/>
</dbReference>
<dbReference type="OrthoDB" id="9809277at2"/>
<accession>A0A1V4I4N0</accession>
<evidence type="ECO:0000256" key="2">
    <source>
        <dbReference type="ARBA" id="ARBA00022737"/>
    </source>
</evidence>
<dbReference type="GO" id="GO:0045493">
    <property type="term" value="P:xylan catabolic process"/>
    <property type="evidence" value="ECO:0007669"/>
    <property type="project" value="UniProtKB-KW"/>
</dbReference>
<dbReference type="AlphaFoldDB" id="A0A1V4I4N0"/>
<comment type="catalytic activity">
    <reaction evidence="7">
        <text>Endohydrolysis of (1-&gt;4)-beta-D-xylosidic linkages in xylans.</text>
        <dbReference type="EC" id="3.2.1.8"/>
    </reaction>
</comment>
<comment type="caution">
    <text evidence="9">The sequence shown here is derived from an EMBL/GenBank/DDBJ whole genome shotgun (WGS) entry which is preliminary data.</text>
</comment>
<dbReference type="GO" id="GO:0030246">
    <property type="term" value="F:carbohydrate binding"/>
    <property type="evidence" value="ECO:0007669"/>
    <property type="project" value="InterPro"/>
</dbReference>
<evidence type="ECO:0000256" key="7">
    <source>
        <dbReference type="RuleBase" id="RU361174"/>
    </source>
</evidence>
<dbReference type="InterPro" id="IPR003305">
    <property type="entry name" value="CenC_carb-bd"/>
</dbReference>
<dbReference type="GO" id="GO:0031176">
    <property type="term" value="F:endo-1,4-beta-xylanase activity"/>
    <property type="evidence" value="ECO:0007669"/>
    <property type="project" value="UniProtKB-EC"/>
</dbReference>
<keyword evidence="9" id="KW-0858">Xylan degradation</keyword>
<dbReference type="InterPro" id="IPR001000">
    <property type="entry name" value="GH10_dom"/>
</dbReference>
<evidence type="ECO:0000313" key="10">
    <source>
        <dbReference type="Proteomes" id="UP000190080"/>
    </source>
</evidence>
<dbReference type="Gene3D" id="3.20.20.80">
    <property type="entry name" value="Glycosidases"/>
    <property type="match status" value="1"/>
</dbReference>
<dbReference type="Gene3D" id="2.60.40.1190">
    <property type="match status" value="2"/>
</dbReference>
<dbReference type="PANTHER" id="PTHR31490:SF90">
    <property type="entry name" value="ENDO-1,4-BETA-XYLANASE A"/>
    <property type="match status" value="1"/>
</dbReference>
<dbReference type="InterPro" id="IPR008979">
    <property type="entry name" value="Galactose-bd-like_sf"/>
</dbReference>
<keyword evidence="2" id="KW-0677">Repeat</keyword>
<dbReference type="EMBL" id="MZGV01000123">
    <property type="protein sequence ID" value="OPJ54941.1"/>
    <property type="molecule type" value="Genomic_DNA"/>
</dbReference>
<name>A0A1V4I4N0_9CLOT</name>
<evidence type="ECO:0000256" key="5">
    <source>
        <dbReference type="ARBA" id="ARBA00023295"/>
    </source>
</evidence>
<comment type="similarity">
    <text evidence="1 7">Belongs to the glycosyl hydrolase 10 (cellulase F) family.</text>
</comment>
<proteinExistence type="inferred from homology"/>
<keyword evidence="4 7" id="KW-0119">Carbohydrate metabolism</keyword>
<dbReference type="RefSeq" id="WP_079428725.1">
    <property type="nucleotide sequence ID" value="NZ_MZGV01000123.1"/>
</dbReference>
<dbReference type="PRINTS" id="PR00134">
    <property type="entry name" value="GLHYDRLASE10"/>
</dbReference>
<dbReference type="SUPFAM" id="SSF51445">
    <property type="entry name" value="(Trans)glycosidases"/>
    <property type="match status" value="1"/>
</dbReference>
<dbReference type="InterPro" id="IPR044846">
    <property type="entry name" value="GH10"/>
</dbReference>
<sequence length="924" mass="103388">MLISKKCFRMTCVIMSLFMILGILTNVNVKVTFADTKSQNLLDNGDFENVNDSSWSARGSAEVSYTTDEFHAGKRSLKITGRTKTWEGPIKDMTSILKKGGTYHFAVWVKYNDGPSTKAFNLQFENIILGTASYASAGSVNAEKGKWTLLEGDYTVPNNSNLTKYSMYIEVPYKADDQVTKDDTMDFYIDDAAVTQTASIDYQRNILQLKKVFKNYFPIGAAINPDLIDSSNIHAKFINYQYNTIVAGNAMKPDALEPTEGNFYWKDADKIVDYAQKNNMILRGHTLLWHNQVPSWFFTDPKDSSKPATRQQLLGRLKTYISTVARRYKGKVYAWDVVNEVLSDTSGLRGDSENSKWKGIIGDVDGDGYDSDYIELAFKYAHEADPNAKLIINDYGLESSTRKMNEMYTLVKRLLKKGVPIDGIGIQMHISMYSPEVKQVKECIEKLSSLKKYRSGFTVQVTEMDMSIYSGSSEKQKDATNDILLQQAYQYRDIFNVFKEEAKKENLSMVVMWGNSDDDTWLDNTPVKGRKDAPLLFDRKLQAKPAFWGIVDPSKLPVQRHEAYATEGTPVLSDTPDNLWGVAKSVDADNFVKGKSGATAKIKTMWDSKNLYIMANVKDTTPNKKDGIEIYIDKNYDKAASYQSDDKYYDIYSHKKGSSKITYKAELVKGGYTLQAVIPISDVKPAVGNKLGIDFKVKDYNKKGKLSSEAVWNDTTNKQRKVPANFGDLILQNESKLTYAIKGTPVVDGSIDKIWGNAAAAETNKLVQGTSGSTAKVRTMWDEKYLYVLADVTDNNLSKKSNNSWEQDSVEIFIDQLNDKATAYDSNDGQYRINFDNEKSFGGNCDTADFKSATSKTATGYIVEAAIPLNVLTPKAGDMLGVDFQVNNDEDGDGTRDSIATWCDSTGMSWSSTSNFGNVLLKNN</sequence>
<keyword evidence="3 7" id="KW-0378">Hydrolase</keyword>
<evidence type="ECO:0000256" key="3">
    <source>
        <dbReference type="ARBA" id="ARBA00022801"/>
    </source>
</evidence>
<dbReference type="Pfam" id="PF06452">
    <property type="entry name" value="CBM9_1"/>
    <property type="match status" value="2"/>
</dbReference>
<evidence type="ECO:0000259" key="8">
    <source>
        <dbReference type="PROSITE" id="PS51760"/>
    </source>
</evidence>
<feature type="domain" description="GH10" evidence="8">
    <location>
        <begin position="203"/>
        <end position="553"/>
    </location>
</feature>
<evidence type="ECO:0000256" key="1">
    <source>
        <dbReference type="ARBA" id="ARBA00007495"/>
    </source>
</evidence>
<dbReference type="Proteomes" id="UP000190080">
    <property type="component" value="Unassembled WGS sequence"/>
</dbReference>
<reference evidence="9 10" key="1">
    <citation type="submission" date="2017-03" db="EMBL/GenBank/DDBJ databases">
        <title>Genome sequence of Clostridium oryzae DSM 28571.</title>
        <authorList>
            <person name="Poehlein A."/>
            <person name="Daniel R."/>
        </authorList>
    </citation>
    <scope>NUCLEOTIDE SEQUENCE [LARGE SCALE GENOMIC DNA]</scope>
    <source>
        <strain evidence="9 10">DSM 28571</strain>
    </source>
</reference>
<dbReference type="InterPro" id="IPR017853">
    <property type="entry name" value="GH"/>
</dbReference>
<dbReference type="Pfam" id="PF02018">
    <property type="entry name" value="CBM_4_9"/>
    <property type="match status" value="1"/>
</dbReference>
<dbReference type="STRING" id="1450648.CLORY_44890"/>
<organism evidence="9 10">
    <name type="scientific">Clostridium oryzae</name>
    <dbReference type="NCBI Taxonomy" id="1450648"/>
    <lineage>
        <taxon>Bacteria</taxon>
        <taxon>Bacillati</taxon>
        <taxon>Bacillota</taxon>
        <taxon>Clostridia</taxon>
        <taxon>Eubacteriales</taxon>
        <taxon>Clostridiaceae</taxon>
        <taxon>Clostridium</taxon>
    </lineage>
</organism>
<dbReference type="PANTHER" id="PTHR31490">
    <property type="entry name" value="GLYCOSYL HYDROLASE"/>
    <property type="match status" value="1"/>
</dbReference>
<evidence type="ECO:0000256" key="4">
    <source>
        <dbReference type="ARBA" id="ARBA00023277"/>
    </source>
</evidence>
<dbReference type="Pfam" id="PF00331">
    <property type="entry name" value="Glyco_hydro_10"/>
    <property type="match status" value="1"/>
</dbReference>
<gene>
    <name evidence="9" type="primary">xynC_2</name>
    <name evidence="9" type="ORF">CLORY_44890</name>
</gene>
<protein>
    <recommendedName>
        <fullName evidence="7">Beta-xylanase</fullName>
        <ecNumber evidence="7">3.2.1.8</ecNumber>
    </recommendedName>
</protein>
<dbReference type="SUPFAM" id="SSF49785">
    <property type="entry name" value="Galactose-binding domain-like"/>
    <property type="match status" value="1"/>
</dbReference>
<dbReference type="Gene3D" id="2.60.120.260">
    <property type="entry name" value="Galactose-binding domain-like"/>
    <property type="match status" value="1"/>
</dbReference>
<evidence type="ECO:0000256" key="6">
    <source>
        <dbReference type="ARBA" id="ARBA00023326"/>
    </source>
</evidence>
<dbReference type="EC" id="3.2.1.8" evidence="7"/>
<keyword evidence="6 7" id="KW-0624">Polysaccharide degradation</keyword>
<keyword evidence="10" id="KW-1185">Reference proteome</keyword>
<dbReference type="SMART" id="SM00633">
    <property type="entry name" value="Glyco_10"/>
    <property type="match status" value="1"/>
</dbReference>